<reference evidence="9" key="1">
    <citation type="journal article" date="2019" name="Int. J. Syst. Evol. Microbiol.">
        <title>The Global Catalogue of Microorganisms (GCM) 10K type strain sequencing project: providing services to taxonomists for standard genome sequencing and annotation.</title>
        <authorList>
            <consortium name="The Broad Institute Genomics Platform"/>
            <consortium name="The Broad Institute Genome Sequencing Center for Infectious Disease"/>
            <person name="Wu L."/>
            <person name="Ma J."/>
        </authorList>
    </citation>
    <scope>NUCLEOTIDE SEQUENCE [LARGE SCALE GENOMIC DNA]</scope>
    <source>
        <strain evidence="9">JCM 9933</strain>
    </source>
</reference>
<dbReference type="PROSITE" id="PS00065">
    <property type="entry name" value="D_2_HYDROXYACID_DH_1"/>
    <property type="match status" value="1"/>
</dbReference>
<dbReference type="EMBL" id="BAAAFZ010000071">
    <property type="protein sequence ID" value="GAA0599615.1"/>
    <property type="molecule type" value="Genomic_DNA"/>
</dbReference>
<comment type="caution">
    <text evidence="8">The sequence shown here is derived from an EMBL/GenBank/DDBJ whole genome shotgun (WGS) entry which is preliminary data.</text>
</comment>
<dbReference type="PROSITE" id="PS00671">
    <property type="entry name" value="D_2_HYDROXYACID_DH_3"/>
    <property type="match status" value="1"/>
</dbReference>
<keyword evidence="2" id="KW-0028">Amino-acid biosynthesis</keyword>
<keyword evidence="4" id="KW-0520">NAD</keyword>
<dbReference type="PANTHER" id="PTHR42789:SF1">
    <property type="entry name" value="D-ISOMER SPECIFIC 2-HYDROXYACID DEHYDROGENASE FAMILY PROTEIN (AFU_ORTHOLOGUE AFUA_6G10090)"/>
    <property type="match status" value="1"/>
</dbReference>
<evidence type="ECO:0000259" key="7">
    <source>
        <dbReference type="Pfam" id="PF02826"/>
    </source>
</evidence>
<comment type="similarity">
    <text evidence="1 5">Belongs to the D-isomer specific 2-hydroxyacid dehydrogenase family.</text>
</comment>
<accession>A0ABP3QY69</accession>
<dbReference type="SUPFAM" id="SSF52283">
    <property type="entry name" value="Formate/glycerate dehydrogenase catalytic domain-like"/>
    <property type="match status" value="1"/>
</dbReference>
<keyword evidence="3 5" id="KW-0560">Oxidoreductase</keyword>
<dbReference type="InterPro" id="IPR029753">
    <property type="entry name" value="D-isomer_DH_CS"/>
</dbReference>
<evidence type="ECO:0000256" key="3">
    <source>
        <dbReference type="ARBA" id="ARBA00023002"/>
    </source>
</evidence>
<dbReference type="InterPro" id="IPR006139">
    <property type="entry name" value="D-isomer_2_OHA_DH_cat_dom"/>
</dbReference>
<feature type="domain" description="D-isomer specific 2-hydroxyacid dehydrogenase catalytic" evidence="6">
    <location>
        <begin position="24"/>
        <end position="323"/>
    </location>
</feature>
<evidence type="ECO:0000256" key="5">
    <source>
        <dbReference type="RuleBase" id="RU003719"/>
    </source>
</evidence>
<evidence type="ECO:0000256" key="2">
    <source>
        <dbReference type="ARBA" id="ARBA00022605"/>
    </source>
</evidence>
<evidence type="ECO:0000313" key="8">
    <source>
        <dbReference type="EMBL" id="GAA0599615.1"/>
    </source>
</evidence>
<organism evidence="8 9">
    <name type="scientific">Craurococcus roseus</name>
    <dbReference type="NCBI Taxonomy" id="77585"/>
    <lineage>
        <taxon>Bacteria</taxon>
        <taxon>Pseudomonadati</taxon>
        <taxon>Pseudomonadota</taxon>
        <taxon>Alphaproteobacteria</taxon>
        <taxon>Acetobacterales</taxon>
        <taxon>Acetobacteraceae</taxon>
        <taxon>Craurococcus</taxon>
    </lineage>
</organism>
<dbReference type="PANTHER" id="PTHR42789">
    <property type="entry name" value="D-ISOMER SPECIFIC 2-HYDROXYACID DEHYDROGENASE FAMILY PROTEIN (AFU_ORTHOLOGUE AFUA_6G10090)"/>
    <property type="match status" value="1"/>
</dbReference>
<dbReference type="InterPro" id="IPR006140">
    <property type="entry name" value="D-isomer_DH_NAD-bd"/>
</dbReference>
<evidence type="ECO:0000313" key="9">
    <source>
        <dbReference type="Proteomes" id="UP001501588"/>
    </source>
</evidence>
<keyword evidence="9" id="KW-1185">Reference proteome</keyword>
<dbReference type="Pfam" id="PF00389">
    <property type="entry name" value="2-Hacid_dh"/>
    <property type="match status" value="1"/>
</dbReference>
<evidence type="ECO:0000259" key="6">
    <source>
        <dbReference type="Pfam" id="PF00389"/>
    </source>
</evidence>
<evidence type="ECO:0000256" key="4">
    <source>
        <dbReference type="ARBA" id="ARBA00023027"/>
    </source>
</evidence>
<dbReference type="RefSeq" id="WP_343897383.1">
    <property type="nucleotide sequence ID" value="NZ_BAAAFZ010000071.1"/>
</dbReference>
<dbReference type="Proteomes" id="UP001501588">
    <property type="component" value="Unassembled WGS sequence"/>
</dbReference>
<gene>
    <name evidence="8" type="ORF">GCM10009416_42090</name>
</gene>
<evidence type="ECO:0000256" key="1">
    <source>
        <dbReference type="ARBA" id="ARBA00005854"/>
    </source>
</evidence>
<feature type="domain" description="D-isomer specific 2-hydroxyacid dehydrogenase NAD-binding" evidence="7">
    <location>
        <begin position="121"/>
        <end position="291"/>
    </location>
</feature>
<name>A0ABP3QY69_9PROT</name>
<dbReference type="InterPro" id="IPR029752">
    <property type="entry name" value="D-isomer_DH_CS1"/>
</dbReference>
<sequence length="337" mass="35668">MTAGRRLRAYLSHSSDAFANYYGDEALAALREVAEVRRNETGRDLSGRELAEAAEGCELIVSYRLSHGPAELFENAPDLVAFLRCAVDIRDVDVGAASAQGVLVTHATPGFIPAVAELVLGQMVDLARGISAATERYHRGEVPEARIGRQLEGSTLGVIGYGAIGRRLAEMALALNMRVLVTDPHARAQDGRIAQLDMPELLAASDFVVCLAVANEQTENLMDAAAFGRMKPGAFFLNPGRGGLVDEVALRAALDNGRLAGAALDVGRAPDQMPTPELAAHPRVVATPHVGGLTPQATLHQAMDTVRQVRVLAAGRLPDNAVNADAAHRLARIGVGR</sequence>
<dbReference type="InterPro" id="IPR050857">
    <property type="entry name" value="D-2-hydroxyacid_DH"/>
</dbReference>
<dbReference type="SUPFAM" id="SSF51735">
    <property type="entry name" value="NAD(P)-binding Rossmann-fold domains"/>
    <property type="match status" value="1"/>
</dbReference>
<dbReference type="Gene3D" id="3.40.50.720">
    <property type="entry name" value="NAD(P)-binding Rossmann-like Domain"/>
    <property type="match status" value="2"/>
</dbReference>
<dbReference type="Pfam" id="PF02826">
    <property type="entry name" value="2-Hacid_dh_C"/>
    <property type="match status" value="1"/>
</dbReference>
<dbReference type="InterPro" id="IPR036291">
    <property type="entry name" value="NAD(P)-bd_dom_sf"/>
</dbReference>
<protein>
    <submittedName>
        <fullName evidence="8">Hydroxyacid dehydrogenase</fullName>
    </submittedName>
</protein>
<proteinExistence type="inferred from homology"/>